<feature type="domain" description="RNA polymerase Rpb2" evidence="12">
    <location>
        <begin position="270"/>
        <end position="405"/>
    </location>
</feature>
<feature type="domain" description="RNA polymerase Rpb2" evidence="15">
    <location>
        <begin position="616"/>
        <end position="675"/>
    </location>
</feature>
<sequence length="1511" mass="171973">MTQFKGETDEELFENNIDDAILQQTIEHSRDIIHSYFRDNQYALVQHHIDSYNDFMETGIKQIIQENNPIKIRKNFNEDTQDYDVEIDVYIGGNNGDKLYFGKPTVYDGDESHVLFPNEARLRSITYATNVHFDVDVHFSRHNVFINDPDDDSKTIIGNEDKSLSFSKILLGRFPIMCHSNLCLLRDMPKGVINEMGECPDDNGGYFIIDGKEKLVIPQEKFGDNMMYIKKNSTDDKNAYSCIMRTVSENASKPERTFKIHIVNPDNKYSNKQIVVDVPNVRTPVPLFILMRALGIESDKQIIQTCLLNIDKYKDIVETFRPSIHDAYTIFTQPEAIRYIANLTKYKSNAYAHTILRNFLLPNVGEDNYKTKAYMIGHMVFELLQVYHGVKQPTDRDSFKFKRLELTGELLYSLFKEYYLEQKKNIFLRIEKEIYYKHNNLKETNGAGESSSDVEKQVIDSLEDDINLDGEIFTQMFSDNVDEFFKDKIVEKGFSRAMKGNWGGSPHTKRQGVVQDLNRLSFNSALSQLRKINLPLDSSAKVIGPRLLHTTQYGIIDPIDTPDGGDIGLHKHLAITCHISRGIDSGELVTFLQNNIPFLSFENENPAFVEEMPKLFINGRWIGIVSEPFNFVSKVKQLRRTGCLPWSVSVAFHISANKVELFCDGGRLASPYFYIDRDENQKPIASVHSKTFKPKFETKDYTWNNLVYGLNKISDDLNVGKELYSPKKYFGLTNELGKDEAVPQKYIDNRGIIDIIDTNEKEDALVATVASELNKPHNKYTHLEIHPSLNFGVMGNQIIFLENNPATRNGFSCGQSKQAVSLYHTNYHQRFDKMGVVLNYGQKPLIRTQYLKYIQEERHPYGENVIVAIMSYSGYNVEDAILINQGAVDRGLFRTTYMYTVESKEESIEVPDATKDSIITQIGDEIQFKNKKKWLGYDYSHLDERGVIRENTPVGEKVVLIGKVVKDEDEHGEAVLRDSSIFSKKGGIGVVDKTYLSNDDEGFRVAKVRIREERIPAIGDKMASRAGQKGTIGLVIPHEDMPFTRGGIVPDIIINPHAIPSRMTIGQLVEMLFGKVCLNLGGMGDCTPFVNQGPKDKIYGDILETYDIHHSGTEMLHNGFTGEQLESNIYIGPTYYMRLKHMVKDKINHRARGPRQQLTRQTVQGRANDGGLRVGEMERDGIIAHGASAFLRESFLVRGDEYYMCICNQTGTIAVYNAEKSQFYSLFADGYLKYNDVSNIEDMTIRSMTKHGRSFSFVKIPYTLKLLIQELQAMNVQMRLITEDNVDKLEKLSFSRNFADLLKIEKPSDYELLNIPSKLKAELTDAKEAKTKSRYVNKQNVNVGDEDESNNESSHIFENHMENNDDGSIESEVWRPDTNSNDGEMQMNVQSGSPEYAPMYSSNINMNDNNSSNNNSDNNSVNNSVVNNSNTFNDNINSNNDEAIESERLEVDPIVETKTMASLREEMDAVNNTNLIEPVNTDTPSQLEISDINSISNETDTGTKQIKNLDI</sequence>
<dbReference type="GO" id="GO:0046872">
    <property type="term" value="F:metal ion binding"/>
    <property type="evidence" value="ECO:0007669"/>
    <property type="project" value="UniProtKB-KW"/>
</dbReference>
<dbReference type="EMBL" id="MN740361">
    <property type="protein sequence ID" value="QHU02716.1"/>
    <property type="molecule type" value="Genomic_DNA"/>
</dbReference>
<evidence type="ECO:0000256" key="7">
    <source>
        <dbReference type="ARBA" id="ARBA00022833"/>
    </source>
</evidence>
<dbReference type="Pfam" id="PF04563">
    <property type="entry name" value="RNA_pol_Rpb2_1"/>
    <property type="match status" value="1"/>
</dbReference>
<dbReference type="InterPro" id="IPR037033">
    <property type="entry name" value="DNA-dir_RNAP_su2_hyb_sf"/>
</dbReference>
<evidence type="ECO:0000256" key="1">
    <source>
        <dbReference type="ARBA" id="ARBA00006835"/>
    </source>
</evidence>
<dbReference type="InterPro" id="IPR007641">
    <property type="entry name" value="RNA_pol_Rpb2_7"/>
</dbReference>
<dbReference type="Gene3D" id="2.40.270.10">
    <property type="entry name" value="DNA-directed RNA polymerase, subunit 2, domain 6"/>
    <property type="match status" value="1"/>
</dbReference>
<evidence type="ECO:0000259" key="12">
    <source>
        <dbReference type="Pfam" id="PF04561"/>
    </source>
</evidence>
<evidence type="ECO:0000256" key="4">
    <source>
        <dbReference type="ARBA" id="ARBA00022679"/>
    </source>
</evidence>
<feature type="domain" description="RNA polymerase Rpb2" evidence="11">
    <location>
        <begin position="1170"/>
        <end position="1282"/>
    </location>
</feature>
<dbReference type="GO" id="GO:0032549">
    <property type="term" value="F:ribonucleoside binding"/>
    <property type="evidence" value="ECO:0007669"/>
    <property type="project" value="InterPro"/>
</dbReference>
<dbReference type="CDD" id="cd00653">
    <property type="entry name" value="RNA_pol_B_RPB2"/>
    <property type="match status" value="1"/>
</dbReference>
<feature type="region of interest" description="Disordered" evidence="9">
    <location>
        <begin position="1326"/>
        <end position="1448"/>
    </location>
</feature>
<evidence type="ECO:0000256" key="6">
    <source>
        <dbReference type="ARBA" id="ARBA00022723"/>
    </source>
</evidence>
<dbReference type="Pfam" id="PF04566">
    <property type="entry name" value="RNA_pol_Rpb2_4"/>
    <property type="match status" value="1"/>
</dbReference>
<proteinExistence type="inferred from homology"/>
<dbReference type="Gene3D" id="2.40.50.150">
    <property type="match status" value="1"/>
</dbReference>
<dbReference type="GO" id="GO:0003899">
    <property type="term" value="F:DNA-directed RNA polymerase activity"/>
    <property type="evidence" value="ECO:0007669"/>
    <property type="project" value="UniProtKB-EC"/>
</dbReference>
<evidence type="ECO:0000256" key="3">
    <source>
        <dbReference type="ARBA" id="ARBA00022478"/>
    </source>
</evidence>
<feature type="compositionally biased region" description="Low complexity" evidence="9">
    <location>
        <begin position="1401"/>
        <end position="1440"/>
    </location>
</feature>
<name>A0A6C0JDC0_9ZZZZ</name>
<dbReference type="GO" id="GO:0006351">
    <property type="term" value="P:DNA-templated transcription"/>
    <property type="evidence" value="ECO:0007669"/>
    <property type="project" value="InterPro"/>
</dbReference>
<keyword evidence="8" id="KW-0804">Transcription</keyword>
<organism evidence="16">
    <name type="scientific">viral metagenome</name>
    <dbReference type="NCBI Taxonomy" id="1070528"/>
    <lineage>
        <taxon>unclassified sequences</taxon>
        <taxon>metagenomes</taxon>
        <taxon>organismal metagenomes</taxon>
    </lineage>
</organism>
<evidence type="ECO:0000256" key="9">
    <source>
        <dbReference type="SAM" id="MobiDB-lite"/>
    </source>
</evidence>
<dbReference type="PANTHER" id="PTHR20856">
    <property type="entry name" value="DNA-DIRECTED RNA POLYMERASE I SUBUNIT 2"/>
    <property type="match status" value="1"/>
</dbReference>
<feature type="domain" description="DNA-directed RNA polymerase subunit 2 hybrid-binding" evidence="10">
    <location>
        <begin position="796"/>
        <end position="1167"/>
    </location>
</feature>
<reference evidence="16" key="1">
    <citation type="journal article" date="2020" name="Nature">
        <title>Giant virus diversity and host interactions through global metagenomics.</title>
        <authorList>
            <person name="Schulz F."/>
            <person name="Roux S."/>
            <person name="Paez-Espino D."/>
            <person name="Jungbluth S."/>
            <person name="Walsh D.A."/>
            <person name="Denef V.J."/>
            <person name="McMahon K.D."/>
            <person name="Konstantinidis K.T."/>
            <person name="Eloe-Fadrosh E.A."/>
            <person name="Kyrpides N.C."/>
            <person name="Woyke T."/>
        </authorList>
    </citation>
    <scope>NUCLEOTIDE SEQUENCE</scope>
    <source>
        <strain evidence="16">GVMAG-M-3300025880-76</strain>
    </source>
</reference>
<keyword evidence="5" id="KW-0548">Nucleotidyltransferase</keyword>
<protein>
    <recommendedName>
        <fullName evidence="2">DNA-directed RNA polymerase</fullName>
        <ecNumber evidence="2">2.7.7.6</ecNumber>
    </recommendedName>
</protein>
<keyword evidence="7" id="KW-0862">Zinc</keyword>
<dbReference type="InterPro" id="IPR037034">
    <property type="entry name" value="RNA_pol_Rpb2_2_sf"/>
</dbReference>
<dbReference type="InterPro" id="IPR015712">
    <property type="entry name" value="DNA-dir_RNA_pol_su2"/>
</dbReference>
<dbReference type="Gene3D" id="3.90.1100.10">
    <property type="match status" value="1"/>
</dbReference>
<comment type="similarity">
    <text evidence="1">Belongs to the RNA polymerase beta chain family.</text>
</comment>
<dbReference type="Pfam" id="PF04565">
    <property type="entry name" value="RNA_pol_Rpb2_3"/>
    <property type="match status" value="1"/>
</dbReference>
<evidence type="ECO:0000256" key="8">
    <source>
        <dbReference type="ARBA" id="ARBA00023163"/>
    </source>
</evidence>
<evidence type="ECO:0000259" key="11">
    <source>
        <dbReference type="Pfam" id="PF04560"/>
    </source>
</evidence>
<dbReference type="InterPro" id="IPR007642">
    <property type="entry name" value="RNA_pol_Rpb2_2"/>
</dbReference>
<evidence type="ECO:0000313" key="16">
    <source>
        <dbReference type="EMBL" id="QHU02716.1"/>
    </source>
</evidence>
<keyword evidence="3" id="KW-0240">DNA-directed RNA polymerase</keyword>
<evidence type="ECO:0000259" key="14">
    <source>
        <dbReference type="Pfam" id="PF04565"/>
    </source>
</evidence>
<dbReference type="GO" id="GO:0000428">
    <property type="term" value="C:DNA-directed RNA polymerase complex"/>
    <property type="evidence" value="ECO:0007669"/>
    <property type="project" value="UniProtKB-KW"/>
</dbReference>
<dbReference type="Pfam" id="PF00562">
    <property type="entry name" value="RNA_pol_Rpb2_6"/>
    <property type="match status" value="1"/>
</dbReference>
<evidence type="ECO:0000259" key="15">
    <source>
        <dbReference type="Pfam" id="PF04566"/>
    </source>
</evidence>
<keyword evidence="4" id="KW-0808">Transferase</keyword>
<dbReference type="Pfam" id="PF04560">
    <property type="entry name" value="RNA_pol_Rpb2_7"/>
    <property type="match status" value="1"/>
</dbReference>
<dbReference type="PROSITE" id="PS01166">
    <property type="entry name" value="RNA_POL_BETA"/>
    <property type="match status" value="1"/>
</dbReference>
<dbReference type="SUPFAM" id="SSF64484">
    <property type="entry name" value="beta and beta-prime subunits of DNA dependent RNA-polymerase"/>
    <property type="match status" value="1"/>
</dbReference>
<feature type="domain" description="RNA polymerase Rpb2" evidence="14">
    <location>
        <begin position="517"/>
        <end position="579"/>
    </location>
</feature>
<evidence type="ECO:0000259" key="13">
    <source>
        <dbReference type="Pfam" id="PF04563"/>
    </source>
</evidence>
<dbReference type="InterPro" id="IPR007645">
    <property type="entry name" value="RNA_pol_Rpb2_3"/>
</dbReference>
<evidence type="ECO:0000256" key="2">
    <source>
        <dbReference type="ARBA" id="ARBA00012418"/>
    </source>
</evidence>
<dbReference type="Gene3D" id="3.90.1110.10">
    <property type="entry name" value="RNA polymerase Rpb2, domain 2"/>
    <property type="match status" value="1"/>
</dbReference>
<feature type="compositionally biased region" description="Polar residues" evidence="9">
    <location>
        <begin position="1377"/>
        <end position="1393"/>
    </location>
</feature>
<dbReference type="InterPro" id="IPR007120">
    <property type="entry name" value="DNA-dir_RNAP_su2_dom"/>
</dbReference>
<dbReference type="Pfam" id="PF04561">
    <property type="entry name" value="RNA_pol_Rpb2_2"/>
    <property type="match status" value="1"/>
</dbReference>
<dbReference type="InterPro" id="IPR007646">
    <property type="entry name" value="RNA_pol_Rpb2_4"/>
</dbReference>
<dbReference type="InterPro" id="IPR007121">
    <property type="entry name" value="RNA_pol_bsu_CS"/>
</dbReference>
<dbReference type="GO" id="GO:0003677">
    <property type="term" value="F:DNA binding"/>
    <property type="evidence" value="ECO:0007669"/>
    <property type="project" value="InterPro"/>
</dbReference>
<keyword evidence="6" id="KW-0479">Metal-binding</keyword>
<dbReference type="InterPro" id="IPR014724">
    <property type="entry name" value="RNA_pol_RPB2_OB-fold"/>
</dbReference>
<evidence type="ECO:0000256" key="5">
    <source>
        <dbReference type="ARBA" id="ARBA00022695"/>
    </source>
</evidence>
<feature type="domain" description="RNA polymerase beta subunit protrusion" evidence="13">
    <location>
        <begin position="44"/>
        <end position="438"/>
    </location>
</feature>
<evidence type="ECO:0000259" key="10">
    <source>
        <dbReference type="Pfam" id="PF00562"/>
    </source>
</evidence>
<dbReference type="EC" id="2.7.7.6" evidence="2"/>
<dbReference type="InterPro" id="IPR007644">
    <property type="entry name" value="RNA_pol_bsu_protrusion"/>
</dbReference>
<accession>A0A6C0JDC0</accession>
<dbReference type="Gene3D" id="3.90.1800.10">
    <property type="entry name" value="RNA polymerase alpha subunit dimerisation domain"/>
    <property type="match status" value="1"/>
</dbReference>